<feature type="compositionally biased region" description="Polar residues" evidence="1">
    <location>
        <begin position="152"/>
        <end position="161"/>
    </location>
</feature>
<organism evidence="2">
    <name type="scientific">Chromera velia CCMP2878</name>
    <dbReference type="NCBI Taxonomy" id="1169474"/>
    <lineage>
        <taxon>Eukaryota</taxon>
        <taxon>Sar</taxon>
        <taxon>Alveolata</taxon>
        <taxon>Colpodellida</taxon>
        <taxon>Chromeraceae</taxon>
        <taxon>Chromera</taxon>
    </lineage>
</organism>
<feature type="compositionally biased region" description="Basic and acidic residues" evidence="1">
    <location>
        <begin position="188"/>
        <end position="212"/>
    </location>
</feature>
<feature type="compositionally biased region" description="Basic and acidic residues" evidence="1">
    <location>
        <begin position="45"/>
        <end position="61"/>
    </location>
</feature>
<dbReference type="AlphaFoldDB" id="A0A0G4HP80"/>
<dbReference type="EMBL" id="CDMZ01003340">
    <property type="protein sequence ID" value="CEM46002.1"/>
    <property type="molecule type" value="Genomic_DNA"/>
</dbReference>
<feature type="compositionally biased region" description="Basic and acidic residues" evidence="1">
    <location>
        <begin position="243"/>
        <end position="253"/>
    </location>
</feature>
<evidence type="ECO:0000256" key="1">
    <source>
        <dbReference type="SAM" id="MobiDB-lite"/>
    </source>
</evidence>
<sequence length="361" mass="40729">MQNRGSSPGERGFETNLTCPAVPFQGADRGELSHGGNDWHGGVPAHDDNDHVSQSSRREGGETCEMQEEGGFINIDGGVIFVMPQTTFDFGQSSPVMAPAGGDGQMNEPTPMELCQIERCGKEEGGVGKDLFESLYRVGSWELREQIHCQRSHSPSPQLNRLETGRQGNDFDDGNPGKAERQKQKRQEKKERKRQEKHEREILAVRQKKETDNPWSPLPPISEGVEEPAVSSDGLILPHQARRQQERREAKDREKKKKRAAHKKPKTPVTVPLRDPLQHEYWEDVSFRFWLGREDLIPNIQGIGTADWNAFLARRGCGQTGETFYREMYGNGGSQTLMPYMPEVRPAVRQMRSVRTARTSA</sequence>
<feature type="region of interest" description="Disordered" evidence="1">
    <location>
        <begin position="1"/>
        <end position="64"/>
    </location>
</feature>
<feature type="region of interest" description="Disordered" evidence="1">
    <location>
        <begin position="149"/>
        <end position="272"/>
    </location>
</feature>
<protein>
    <submittedName>
        <fullName evidence="2">Uncharacterized protein</fullName>
    </submittedName>
</protein>
<gene>
    <name evidence="2" type="ORF">Cvel_29699</name>
</gene>
<evidence type="ECO:0000313" key="2">
    <source>
        <dbReference type="EMBL" id="CEM46002.1"/>
    </source>
</evidence>
<accession>A0A0G4HP80</accession>
<feature type="compositionally biased region" description="Basic residues" evidence="1">
    <location>
        <begin position="254"/>
        <end position="266"/>
    </location>
</feature>
<proteinExistence type="predicted"/>
<reference evidence="2" key="1">
    <citation type="submission" date="2014-11" db="EMBL/GenBank/DDBJ databases">
        <authorList>
            <person name="Otto D Thomas"/>
            <person name="Naeem Raeece"/>
        </authorList>
    </citation>
    <scope>NUCLEOTIDE SEQUENCE</scope>
</reference>
<dbReference type="VEuPathDB" id="CryptoDB:Cvel_29699"/>
<dbReference type="PhylomeDB" id="A0A0G4HP80"/>
<name>A0A0G4HP80_9ALVE</name>